<dbReference type="InterPro" id="IPR011050">
    <property type="entry name" value="Pectin_lyase_fold/virulence"/>
</dbReference>
<dbReference type="EMBL" id="AFYH01202352">
    <property type="status" value="NOT_ANNOTATED_CDS"/>
    <property type="molecule type" value="Genomic_DNA"/>
</dbReference>
<dbReference type="EMBL" id="AFYH01202349">
    <property type="status" value="NOT_ANNOTATED_CDS"/>
    <property type="molecule type" value="Genomic_DNA"/>
</dbReference>
<dbReference type="SMART" id="SM00710">
    <property type="entry name" value="PbH1"/>
    <property type="match status" value="10"/>
</dbReference>
<dbReference type="PROSITE" id="PS51820">
    <property type="entry name" value="PA14"/>
    <property type="match status" value="1"/>
</dbReference>
<evidence type="ECO:0000313" key="15">
    <source>
        <dbReference type="Ensembl" id="ENSLACP00000006286.1"/>
    </source>
</evidence>
<dbReference type="InterPro" id="IPR002909">
    <property type="entry name" value="IPT_dom"/>
</dbReference>
<organism evidence="15 16">
    <name type="scientific">Latimeria chalumnae</name>
    <name type="common">Coelacanth</name>
    <dbReference type="NCBI Taxonomy" id="7897"/>
    <lineage>
        <taxon>Eukaryota</taxon>
        <taxon>Metazoa</taxon>
        <taxon>Chordata</taxon>
        <taxon>Craniata</taxon>
        <taxon>Vertebrata</taxon>
        <taxon>Euteleostomi</taxon>
        <taxon>Coelacanthiformes</taxon>
        <taxon>Coelacanthidae</taxon>
        <taxon>Latimeria</taxon>
    </lineage>
</organism>
<dbReference type="InterPro" id="IPR019316">
    <property type="entry name" value="G8_domain"/>
</dbReference>
<keyword evidence="9 12" id="KW-0472">Membrane</keyword>
<dbReference type="GO" id="GO:0005886">
    <property type="term" value="C:plasma membrane"/>
    <property type="evidence" value="ECO:0007669"/>
    <property type="project" value="UniProtKB-SubCell"/>
</dbReference>
<evidence type="ECO:0000256" key="12">
    <source>
        <dbReference type="SAM" id="Phobius"/>
    </source>
</evidence>
<dbReference type="FunFam" id="2.60.40.10:FF:001195">
    <property type="entry name" value="PKHD1 like 1"/>
    <property type="match status" value="1"/>
</dbReference>
<dbReference type="HOGENOM" id="CLU_000057_1_0_1"/>
<dbReference type="Gene3D" id="2.160.20.10">
    <property type="entry name" value="Single-stranded right-handed beta-helix, Pectin lyase-like"/>
    <property type="match status" value="1"/>
</dbReference>
<dbReference type="FunFam" id="2.160.20.10:FF:000070">
    <property type="entry name" value="PKHD1 like 1"/>
    <property type="match status" value="1"/>
</dbReference>
<dbReference type="EMBL" id="AFYH01202343">
    <property type="status" value="NOT_ANNOTATED_CDS"/>
    <property type="molecule type" value="Genomic_DNA"/>
</dbReference>
<dbReference type="SUPFAM" id="SSF81296">
    <property type="entry name" value="E set domains"/>
    <property type="match status" value="12"/>
</dbReference>
<dbReference type="InterPro" id="IPR013783">
    <property type="entry name" value="Ig-like_fold"/>
</dbReference>
<dbReference type="Pfam" id="PF01833">
    <property type="entry name" value="TIG"/>
    <property type="match status" value="12"/>
</dbReference>
<dbReference type="EMBL" id="AFYH01202346">
    <property type="status" value="NOT_ANNOTATED_CDS"/>
    <property type="molecule type" value="Genomic_DNA"/>
</dbReference>
<dbReference type="SUPFAM" id="SSF49503">
    <property type="entry name" value="Cupredoxins"/>
    <property type="match status" value="1"/>
</dbReference>
<evidence type="ECO:0000259" key="14">
    <source>
        <dbReference type="PROSITE" id="PS51820"/>
    </source>
</evidence>
<keyword evidence="6" id="KW-0732">Signal</keyword>
<evidence type="ECO:0000256" key="2">
    <source>
        <dbReference type="ARBA" id="ARBA00004236"/>
    </source>
</evidence>
<dbReference type="FunFam" id="2.60.40.10:FF:001165">
    <property type="entry name" value="PKHD1 like 1"/>
    <property type="match status" value="1"/>
</dbReference>
<dbReference type="CDD" id="cd00603">
    <property type="entry name" value="IPT_PCSR"/>
    <property type="match status" value="12"/>
</dbReference>
<dbReference type="Gene3D" id="2.60.120.1560">
    <property type="match status" value="1"/>
</dbReference>
<dbReference type="GO" id="GO:0042995">
    <property type="term" value="C:cell projection"/>
    <property type="evidence" value="ECO:0007669"/>
    <property type="project" value="UniProtKB-SubCell"/>
</dbReference>
<evidence type="ECO:0000256" key="5">
    <source>
        <dbReference type="ARBA" id="ARBA00022692"/>
    </source>
</evidence>
<evidence type="ECO:0000256" key="8">
    <source>
        <dbReference type="ARBA" id="ARBA00022989"/>
    </source>
</evidence>
<accession>H3A9G5</accession>
<sequence length="4001" mass="437008">LDLLTFYTEITGISPTEGSVRGDTILTITGRFFDQTNAPAKVLVGGHSCEVLSIMEEKIICRSPAQPNISRTVFPGGRGLKLEVWNNSRPNQLDMVLTYNENSSGYQGVSWVDTTSYRWPVELDTFVARLSGFIVVPETDNYRFYIKGDDRFALYFSETGHPEDKIKIAYRDRVTNSYFSSSSQASTLLALQRGKEYYIEIYLQEYNGEAYEDVGIYRESSSYTEQQTADTVNEVQVIQTHSTVILEKQVLTLQNWTTSSAINEVQTVTVESSCFQFSTCSSHWYRLIYNMEKTVLLQADASAIYIESALNALWSIKPDTVQVKSTAANQGYIHTITFRSKRGDFNPLHYEVYGGSNITVKIEEQVKGKPSLETFTLMWEDVSSKPLSSQATAEEVKVALEEMVSVKCPDQLVQHKEGYAVKYFQDYETNFEETMSRRGQLTLDTAAFCGRYSLKNPSVLFEKTDVAASGQTYDNIPLATYSQFCFAYKGFLLNRFQLRFQYLDTNKITQIDRKTFSYTFAQGNDWSYTCIDLLKLLQNSFEGESFLLEKIILYKATSSEDFFVDTVYIGQKATVTNINEIPERKPQALASKGIFFEQFSVIQINSNRTNKYELTMTPFHCGHDIPLLAIGFAQADANNTQNESLYRGTTWPGKSAIHVQRVQAASPPVTGTFDIQAYGKHLDGLHANISASGLQYSLQSISSMGQISVSRSGSCAGYRWTIKWISQSGKQPLLQINSSNLNGVDVSMTIKVQKEGGLFNQHVLGDVLRTPNTKPQVEVFINGIPSKCSGDCVYTWNLERTPFASGITPMQGSYAEGTILTISGSGFSNSTANDMTLVSVGSVNCPTILVTESEITCKVGNASAGSSPVTVYIAEQGLAENFGNYTFNFTYQMQVSGVSPSSGSLAGGTLLTISGYGFSQESVVSVGMNNCTIVQADLSKILCRTPAGLSGQVEIVVTTNEINNTVSGAFIYDVSRTPLITYLNPTMSSIMGGVDMIIEGSNFGNLTPGNAVYIGKAKCPVVEWTPNNITCSLPKLPPGMYNVQVEVEQWGYANVSTSINASVEFILKVTDIFPLEGSLYGGNKITVTGSGFSTTSEENIVQLGTVPCKVMSASMNKLECAIQPTGSDYIITNNGSHPGYGIGYAWEPSSLDLFVGDTVIWKWQTPDFIMDIGYNVFSVASPSDVTYDGKGFISGSSKTTSGILSYRFTFPGTYYYSSGYINNEKTIFMQGAINVLPAPNMRRKLYLSVGGIEAVYRPGVPMASRKRRSASSCIATAPQCSETSSGAVGEDGFSFLFSSCLSPSIIEISPSNGTVLDAITISGTGFSNEACANEVTIGGHPCIINESTGSLIKCTLDPENTMDVGIAQLVSVTVNNFGIAINTLTNEFDRRFVLLPYIDHISPNGGSTTGRTKLSIHGSGFTGNASNIKVLLDDVLCTVMSVNYTYIECSTPPASTHNAALQLSVHGVPAHCKGSCSYSFSDSVMPFVTSVSPAILGNTSTELLITGTEFGNNPNDVGIYIGGLQVNSSKVTDGNISCTVGPMPVGTYNLQVVIFSKGLASGSLTVTSPATAEISPLTGSINGGTTLFVMGNGFVSGSTAVKIGNSPCQVISVAPGEVQCITPANPIGSATVMIVVQSITYQLLTFTYTQASTPNVTSVTPTSGQPGTLINISGSNFGSLLSDISVMIGDVACNVIIVSDNLIQCIVGNHAGGSFPVRLRHALMGYAVSSAVFQYELKLISISPAEGSFGGGVTLTVTGFGFDQQNSSVIVCDNKCKVNREKSTSNTLYCEAPANYGTDSQQVCNVTVANINDSVMLPDAFSYKSSLTPIVTSVYPRRGGTAGGTKLTITGSGFSSNSTDINVTVAQAPCTVQSANSTHIICITSAQTPSQETKVRVNIENKGISKLDNADFFYIDVWSSKYTWGGESPPEKGMLVVISKGQTILLDQSTPVLKMLLIQGGKLVFDEADIELQAENILITDGGVLQIGTESSPFQHKAIITLHGHLRSPELPVYGAKTLAVREGILDLHGFPVSVIWTHLAQTAEAGSSQLVLQQPVEWKIGNEIVIASTGHRHSQRENEKKKIASVSVDGRTLTLTEPLMYTHLGISVTLPDGTKFEGRAEIGLLTRNILVRGSDNIEWSDEIEACPKGFDTGEFATQACFQGKFGEEIGSDQFGGCIMFHAQRPSELLAIGRIEYVEIFHAGQAFRLGRYPIHWHMMGDMHFKSYVKGCAIHQTYNRAVTIHNTHHLLVENNVIYDIMGGAFFIEDGIEHGNVLQYNLAVFVRQSTSLLNDDVTPAAFWVTNPNNTVRHNAAAGGTHFGFWYRMHDHPDGASYDPQVCQKHVPLGEFFNNTVHSQGWFGLWIFEEYYPMQLGSCSSKVPEPAKFDSLTTWNCEKGSEWVNGGALQFHNFLMVNNEKAGIEMKQILASHVGGWGESTGAMIKDAKIVGHIDELGLSSTYCTSRGIILPFNEGLTVSSVKFMNFDRSVCAAVGVTSIAGHCMDRCGGWSAKFDGVQYFNSSNKASFRWEHEVVLIDADGSLTGNADYKVVPSSSLLDPSHCIQKTEWSVGFPGFICDSTVGFHRLAFNNPSPSSLQGKNVIMSNSFGTSIVPYLKKRLTHKLGWMALVPYSDTINWYFQDVDHITNISYSAKFYGFKVEDYVLVSHNFTQRPDMFNILDIRNESLAPLSWANNSNGDWYFEDNSTTLYYLVSGKKSLQRPHDVAYSLDSTMVDVNVQLQVYQCFFKDCVPPPPPTIVQPPSHRPAVYHVWSNNSFWISSVENNNTIPREGSNVIIPPGMWVVADTDIPSLHRLTIYGVLELEDEITGNGTAARNASPYRKIVLNATYISIQGGRLIGGWIDEPFKGELDIVLRGSHATPEWPLPNGPNQGSKVLDIGVFGGLDLHGIPHSLYKTKLANTVVEGSWNLSVMDAVDWKVGDEVLITTTSYDSWQTETRIISAVSSDRKSLALDKPLAYTHIAETYQVPESGQSYTLAADVGLLSRNIKIIGEDYPDLYKQSFGARVLVSKFTSNSREYKGYARISNVEFYHSGQEGYRDFTDPRYSVAFLNLGEIVGNDSSYLRGCAFHHGFSPAIGVFGTDGLDIDDNVIHFTVGEGIRIWGNRNKARRNLVALAIWPGTYNGREEINNLQLWHASIEVNEGKNIVLQDNVVAGFERIGYHIDGEPCPDQSNPSEAWFNNEAHGGLFGVYMNQDGLPGCSYIQEFTAWKCWDYGIYFQTTESVQISNVTLVDNGMGIFSIIYTPSAMSHENSNKTVQITKALIVGSSPNVNCSDALTAEDPNIKLSMIHRSSRPLTGGRSGICWPTFASAHNRAPGKAHAGLMSYNAITGRMTVQDSTFVGFKSVCSGEMNVMFMTNPLNEDLQHPVHVKKINIVNSTEQAKIFIHRPDLGKVNPSDCVDMDCDAKKKALFKDLDGSFLGGVGSVVPQAEYEWDGDKQHGVGDYRIPKVMLTYLNGSRIPVSSVAPHKGIIRDSSCTYMPQWQSYKCFGLDYQMLVIESLDSDSETRRLSPVALLADGYVDLINGPQDHGWCSGYTCQRRVSLFHGIVATNKSYEIYFSSVSPQTLRVMMLNTDGSKVVHVATYYSTSQRLDVYMDKHLIAPTNAVWNSEHTDYTLTAPTYPGEYMPKMNSSVPGENYFDRTYQMLHILVKGSNPIEIQTTPVLFLSFRMPAITPEHFYSDNLIQNLAIFLKVPANKIRITNVIRENSRRKKRATGLTVEIQIAEPPSQQPISSKNSTGVLQYSDLQNMVNILGEAAVVGNLSSSLGYEVSSVSISNLIPPPSHPLWNKLATAPVERNSASTNFLAYVAALLVVDQPVAGSQGQPLSQQPCIMAVDTNGNCVSVGITSMILIAILKDTNNASISGLSGNTTIPFSGCWANYTDLTLNKTGVNVKLEFLLNDIQAQSRTFRAEAIGVGITVNTVTDTTHTMPTTYIATTKNTPDEDTYAQRTAIIVGCVVGGILFIIVVVIVVLIVKKATGNP</sequence>
<reference evidence="15" key="2">
    <citation type="submission" date="2025-08" db="UniProtKB">
        <authorList>
            <consortium name="Ensembl"/>
        </authorList>
    </citation>
    <scope>IDENTIFICATION</scope>
</reference>
<dbReference type="EMBL" id="AFYH01202347">
    <property type="status" value="NOT_ANNOTATED_CDS"/>
    <property type="molecule type" value="Genomic_DNA"/>
</dbReference>
<dbReference type="EMBL" id="AFYH01202345">
    <property type="status" value="NOT_ANNOTATED_CDS"/>
    <property type="molecule type" value="Genomic_DNA"/>
</dbReference>
<dbReference type="Gene3D" id="2.60.40.420">
    <property type="entry name" value="Cupredoxins - blue copper proteins"/>
    <property type="match status" value="1"/>
</dbReference>
<dbReference type="InterPro" id="IPR008972">
    <property type="entry name" value="Cupredoxin"/>
</dbReference>
<comment type="subcellular location">
    <subcellularLocation>
        <location evidence="2">Cell membrane</location>
    </subcellularLocation>
    <subcellularLocation>
        <location evidence="3">Cell projection</location>
    </subcellularLocation>
    <subcellularLocation>
        <location evidence="1">Membrane</location>
        <topology evidence="1">Single-pass membrane protein</topology>
    </subcellularLocation>
</comment>
<feature type="domain" description="G8" evidence="13">
    <location>
        <begin position="2774"/>
        <end position="2918"/>
    </location>
</feature>
<dbReference type="SMART" id="SM01225">
    <property type="entry name" value="G8"/>
    <property type="match status" value="2"/>
</dbReference>
<dbReference type="EMBL" id="AFYH01202348">
    <property type="status" value="NOT_ANNOTATED_CDS"/>
    <property type="molecule type" value="Genomic_DNA"/>
</dbReference>
<dbReference type="InterPro" id="IPR014756">
    <property type="entry name" value="Ig_E-set"/>
</dbReference>
<dbReference type="FunFam" id="2.60.40.10:FF:001332">
    <property type="entry name" value="PKHD1 like 1"/>
    <property type="match status" value="1"/>
</dbReference>
<evidence type="ECO:0000256" key="10">
    <source>
        <dbReference type="ARBA" id="ARBA00023180"/>
    </source>
</evidence>
<feature type="domain" description="PA14" evidence="14">
    <location>
        <begin position="75"/>
        <end position="230"/>
    </location>
</feature>
<name>H3A9G5_LATCH</name>
<reference evidence="15" key="3">
    <citation type="submission" date="2025-09" db="UniProtKB">
        <authorList>
            <consortium name="Ensembl"/>
        </authorList>
    </citation>
    <scope>IDENTIFICATION</scope>
</reference>
<evidence type="ECO:0000256" key="7">
    <source>
        <dbReference type="ARBA" id="ARBA00022737"/>
    </source>
</evidence>
<evidence type="ECO:0000313" key="16">
    <source>
        <dbReference type="Proteomes" id="UP000008672"/>
    </source>
</evidence>
<dbReference type="EMBL" id="AFYH01202351">
    <property type="status" value="NOT_ANNOTATED_CDS"/>
    <property type="molecule type" value="Genomic_DNA"/>
</dbReference>
<dbReference type="FunFam" id="2.60.40.10:FF:001316">
    <property type="entry name" value="PKHD1 like 1"/>
    <property type="match status" value="1"/>
</dbReference>
<keyword evidence="4" id="KW-1003">Cell membrane</keyword>
<dbReference type="InParanoid" id="H3A9G5"/>
<dbReference type="InterPro" id="IPR055401">
    <property type="entry name" value="CEMIP_beta-hel_dom"/>
</dbReference>
<dbReference type="PROSITE" id="PS51484">
    <property type="entry name" value="G8"/>
    <property type="match status" value="2"/>
</dbReference>
<dbReference type="EMBL" id="AFYH01202350">
    <property type="status" value="NOT_ANNOTATED_CDS"/>
    <property type="molecule type" value="Genomic_DNA"/>
</dbReference>
<keyword evidence="11" id="KW-0966">Cell projection</keyword>
<evidence type="ECO:0000256" key="4">
    <source>
        <dbReference type="ARBA" id="ARBA00022475"/>
    </source>
</evidence>
<dbReference type="FunFam" id="2.60.40.10:FF:000616">
    <property type="entry name" value="PKHD1 like 1"/>
    <property type="match status" value="2"/>
</dbReference>
<dbReference type="FunFam" id="2.60.40.10:FF:001057">
    <property type="entry name" value="PKHD1 like 1"/>
    <property type="match status" value="1"/>
</dbReference>
<dbReference type="SMART" id="SM00429">
    <property type="entry name" value="IPT"/>
    <property type="match status" value="10"/>
</dbReference>
<keyword evidence="10" id="KW-0325">Glycoprotein</keyword>
<dbReference type="InterPro" id="IPR006626">
    <property type="entry name" value="PbH1"/>
</dbReference>
<dbReference type="FunCoup" id="H3A9G5">
    <property type="interactions" value="54"/>
</dbReference>
<dbReference type="SUPFAM" id="SSF51126">
    <property type="entry name" value="Pectin lyase-like"/>
    <property type="match status" value="2"/>
</dbReference>
<dbReference type="InterPro" id="IPR037524">
    <property type="entry name" value="PA14/GLEYA"/>
</dbReference>
<evidence type="ECO:0000256" key="6">
    <source>
        <dbReference type="ARBA" id="ARBA00022729"/>
    </source>
</evidence>
<evidence type="ECO:0000256" key="3">
    <source>
        <dbReference type="ARBA" id="ARBA00004316"/>
    </source>
</evidence>
<dbReference type="InterPro" id="IPR052387">
    <property type="entry name" value="Fibrocystin"/>
</dbReference>
<dbReference type="Proteomes" id="UP000008672">
    <property type="component" value="Unassembled WGS sequence"/>
</dbReference>
<feature type="domain" description="G8" evidence="13">
    <location>
        <begin position="1922"/>
        <end position="2042"/>
    </location>
</feature>
<keyword evidence="8 12" id="KW-1133">Transmembrane helix</keyword>
<keyword evidence="16" id="KW-1185">Reference proteome</keyword>
<evidence type="ECO:0000256" key="11">
    <source>
        <dbReference type="ARBA" id="ARBA00023273"/>
    </source>
</evidence>
<keyword evidence="7" id="KW-0677">Repeat</keyword>
<dbReference type="PANTHER" id="PTHR46769:SF3">
    <property type="entry name" value="FIBROCYSTIN-L"/>
    <property type="match status" value="1"/>
</dbReference>
<reference evidence="16" key="1">
    <citation type="submission" date="2011-08" db="EMBL/GenBank/DDBJ databases">
        <title>The draft genome of Latimeria chalumnae.</title>
        <authorList>
            <person name="Di Palma F."/>
            <person name="Alfoldi J."/>
            <person name="Johnson J."/>
            <person name="Berlin A."/>
            <person name="Gnerre S."/>
            <person name="Jaffe D."/>
            <person name="MacCallum I."/>
            <person name="Young S."/>
            <person name="Walker B.J."/>
            <person name="Lander E."/>
            <person name="Lindblad-Toh K."/>
        </authorList>
    </citation>
    <scope>NUCLEOTIDE SEQUENCE [LARGE SCALE GENOMIC DNA]</scope>
    <source>
        <strain evidence="16">Wild caught</strain>
    </source>
</reference>
<gene>
    <name evidence="15" type="primary">PKHD1L1</name>
</gene>
<dbReference type="EMBL" id="AFYH01202344">
    <property type="status" value="NOT_ANNOTATED_CDS"/>
    <property type="molecule type" value="Genomic_DNA"/>
</dbReference>
<evidence type="ECO:0000259" key="13">
    <source>
        <dbReference type="PROSITE" id="PS51484"/>
    </source>
</evidence>
<dbReference type="GeneTree" id="ENSGT00940000157594"/>
<dbReference type="SUPFAM" id="SSF56988">
    <property type="entry name" value="Anthrax protective antigen"/>
    <property type="match status" value="1"/>
</dbReference>
<dbReference type="OMA" id="RSFPQKM"/>
<dbReference type="FunFam" id="2.60.40.10:FF:001292">
    <property type="entry name" value="PKHD1 like 1"/>
    <property type="match status" value="1"/>
</dbReference>
<dbReference type="STRING" id="7897.ENSLACP00000006286"/>
<feature type="transmembrane region" description="Helical" evidence="12">
    <location>
        <begin position="3971"/>
        <end position="3994"/>
    </location>
</feature>
<keyword evidence="5 12" id="KW-0812">Transmembrane</keyword>
<dbReference type="Gene3D" id="2.60.40.10">
    <property type="entry name" value="Immunoglobulins"/>
    <property type="match status" value="12"/>
</dbReference>
<dbReference type="PANTHER" id="PTHR46769">
    <property type="entry name" value="POLYCYSTIC KIDNEY AND HEPATIC DISEASE 1 (AUTOSOMAL RECESSIVE)-LIKE 1"/>
    <property type="match status" value="1"/>
</dbReference>
<dbReference type="Pfam" id="PF24606">
    <property type="entry name" value="CEMIP_beta-hel"/>
    <property type="match status" value="2"/>
</dbReference>
<proteinExistence type="predicted"/>
<dbReference type="Ensembl" id="ENSLACT00000006339.1">
    <property type="protein sequence ID" value="ENSLACP00000006286.1"/>
    <property type="gene ID" value="ENSLACG00000005576.1"/>
</dbReference>
<evidence type="ECO:0000256" key="1">
    <source>
        <dbReference type="ARBA" id="ARBA00004167"/>
    </source>
</evidence>
<dbReference type="Pfam" id="PF10162">
    <property type="entry name" value="G8"/>
    <property type="match status" value="2"/>
</dbReference>
<dbReference type="eggNOG" id="KOG3610">
    <property type="taxonomic scope" value="Eukaryota"/>
</dbReference>
<protein>
    <submittedName>
        <fullName evidence="15">PKHD1 like 1</fullName>
    </submittedName>
</protein>
<evidence type="ECO:0000256" key="9">
    <source>
        <dbReference type="ARBA" id="ARBA00023136"/>
    </source>
</evidence>
<dbReference type="InterPro" id="IPR012334">
    <property type="entry name" value="Pectin_lyas_fold"/>
</dbReference>